<reference evidence="6" key="1">
    <citation type="journal article" date="2019" name="Int. J. Syst. Evol. Microbiol.">
        <title>The Global Catalogue of Microorganisms (GCM) 10K type strain sequencing project: providing services to taxonomists for standard genome sequencing and annotation.</title>
        <authorList>
            <consortium name="The Broad Institute Genomics Platform"/>
            <consortium name="The Broad Institute Genome Sequencing Center for Infectious Disease"/>
            <person name="Wu L."/>
            <person name="Ma J."/>
        </authorList>
    </citation>
    <scope>NUCLEOTIDE SEQUENCE [LARGE SCALE GENOMIC DNA]</scope>
    <source>
        <strain evidence="6">KCTC 32465</strain>
    </source>
</reference>
<dbReference type="Gene3D" id="3.40.50.720">
    <property type="entry name" value="NAD(P)-binding Rossmann-like Domain"/>
    <property type="match status" value="1"/>
</dbReference>
<dbReference type="InterPro" id="IPR055170">
    <property type="entry name" value="GFO_IDH_MocA-like_dom"/>
</dbReference>
<evidence type="ECO:0000313" key="5">
    <source>
        <dbReference type="EMBL" id="GHA58732.1"/>
    </source>
</evidence>
<protein>
    <submittedName>
        <fullName evidence="5">Oxidoreductase</fullName>
    </submittedName>
</protein>
<comment type="caution">
    <text evidence="5">The sequence shown here is derived from an EMBL/GenBank/DDBJ whole genome shotgun (WGS) entry which is preliminary data.</text>
</comment>
<dbReference type="InterPro" id="IPR036291">
    <property type="entry name" value="NAD(P)-bd_dom_sf"/>
</dbReference>
<evidence type="ECO:0000256" key="2">
    <source>
        <dbReference type="ARBA" id="ARBA00023002"/>
    </source>
</evidence>
<dbReference type="EMBL" id="BMZF01000008">
    <property type="protein sequence ID" value="GHA58732.1"/>
    <property type="molecule type" value="Genomic_DNA"/>
</dbReference>
<dbReference type="Pfam" id="PF01408">
    <property type="entry name" value="GFO_IDH_MocA"/>
    <property type="match status" value="1"/>
</dbReference>
<dbReference type="Proteomes" id="UP000634455">
    <property type="component" value="Unassembled WGS sequence"/>
</dbReference>
<dbReference type="Gene3D" id="3.30.360.10">
    <property type="entry name" value="Dihydrodipicolinate Reductase, domain 2"/>
    <property type="match status" value="1"/>
</dbReference>
<dbReference type="InterPro" id="IPR050984">
    <property type="entry name" value="Gfo/Idh/MocA_domain"/>
</dbReference>
<evidence type="ECO:0000256" key="1">
    <source>
        <dbReference type="ARBA" id="ARBA00010928"/>
    </source>
</evidence>
<evidence type="ECO:0000313" key="6">
    <source>
        <dbReference type="Proteomes" id="UP000634455"/>
    </source>
</evidence>
<organism evidence="5 6">
    <name type="scientific">Paramylibacter ulvae</name>
    <dbReference type="NCBI Taxonomy" id="1651968"/>
    <lineage>
        <taxon>Bacteria</taxon>
        <taxon>Pseudomonadati</taxon>
        <taxon>Pseudomonadota</taxon>
        <taxon>Alphaproteobacteria</taxon>
        <taxon>Rhodobacterales</taxon>
        <taxon>Paracoccaceae</taxon>
        <taxon>Paramylibacter</taxon>
    </lineage>
</organism>
<keyword evidence="6" id="KW-1185">Reference proteome</keyword>
<keyword evidence="2" id="KW-0560">Oxidoreductase</keyword>
<evidence type="ECO:0000259" key="4">
    <source>
        <dbReference type="Pfam" id="PF22725"/>
    </source>
</evidence>
<dbReference type="RefSeq" id="WP_189641112.1">
    <property type="nucleotide sequence ID" value="NZ_BMZF01000008.1"/>
</dbReference>
<dbReference type="SUPFAM" id="SSF55347">
    <property type="entry name" value="Glyceraldehyde-3-phosphate dehydrogenase-like, C-terminal domain"/>
    <property type="match status" value="1"/>
</dbReference>
<proteinExistence type="inferred from homology"/>
<accession>A0ABQ3D5J4</accession>
<feature type="domain" description="GFO/IDH/MocA-like oxidoreductase" evidence="4">
    <location>
        <begin position="130"/>
        <end position="245"/>
    </location>
</feature>
<gene>
    <name evidence="5" type="ORF">GCM10008927_25470</name>
</gene>
<sequence length="328" mass="36602">MFRWGVLSTAKIAREHLIPAMQESTNGIVAGIASRSVDRAQEIASRFAIPTVFENYDDLIASSDIDGVYIPLPTSQHSEWAIKAARAGKHVLCEKPIVLNAKEIDDIIQARDQSGVLVSEAFMVTYHPQWLKVRALLNDGAIGKLRHVQGAFSYFNIDPNNMRNVANLGGGALPDIGVYPTVTTRFVTEQEPVRLRAEIDFSKEFGTDTFANVTAEFPDFSMSFYVSTQLAMRQEMTFHGDKGRIHLQAPFNAGLYDLARVNVFDNATDSETSFKFSAVRQYVTEVEAFVNAVHDRTLPHFTLENSRKNQAFIDAIYRAGKSGDWETV</sequence>
<feature type="domain" description="Gfo/Idh/MocA-like oxidoreductase N-terminal" evidence="3">
    <location>
        <begin position="2"/>
        <end position="121"/>
    </location>
</feature>
<dbReference type="Pfam" id="PF22725">
    <property type="entry name" value="GFO_IDH_MocA_C3"/>
    <property type="match status" value="1"/>
</dbReference>
<dbReference type="PANTHER" id="PTHR22604:SF105">
    <property type="entry name" value="TRANS-1,2-DIHYDROBENZENE-1,2-DIOL DEHYDROGENASE"/>
    <property type="match status" value="1"/>
</dbReference>
<evidence type="ECO:0000259" key="3">
    <source>
        <dbReference type="Pfam" id="PF01408"/>
    </source>
</evidence>
<dbReference type="SUPFAM" id="SSF51735">
    <property type="entry name" value="NAD(P)-binding Rossmann-fold domains"/>
    <property type="match status" value="1"/>
</dbReference>
<comment type="similarity">
    <text evidence="1">Belongs to the Gfo/Idh/MocA family.</text>
</comment>
<dbReference type="InterPro" id="IPR000683">
    <property type="entry name" value="Gfo/Idh/MocA-like_OxRdtase_N"/>
</dbReference>
<name>A0ABQ3D5J4_9RHOB</name>
<dbReference type="PANTHER" id="PTHR22604">
    <property type="entry name" value="OXIDOREDUCTASES"/>
    <property type="match status" value="1"/>
</dbReference>